<protein>
    <recommendedName>
        <fullName evidence="4">ADP ribosyltransferase domain-containing protein</fullName>
    </recommendedName>
</protein>
<keyword evidence="3" id="KW-1185">Reference proteome</keyword>
<reference evidence="2 3" key="1">
    <citation type="submission" date="2023-07" db="EMBL/GenBank/DDBJ databases">
        <title>Sorghum-associated microbial communities from plants grown in Nebraska, USA.</title>
        <authorList>
            <person name="Schachtman D."/>
        </authorList>
    </citation>
    <scope>NUCLEOTIDE SEQUENCE [LARGE SCALE GENOMIC DNA]</scope>
    <source>
        <strain evidence="2 3">CC351</strain>
    </source>
</reference>
<gene>
    <name evidence="2" type="ORF">J2T04_000528</name>
</gene>
<keyword evidence="1" id="KW-1133">Transmembrane helix</keyword>
<dbReference type="Gene3D" id="3.90.176.10">
    <property type="entry name" value="Toxin ADP-ribosyltransferase, Chain A, domain 1"/>
    <property type="match status" value="1"/>
</dbReference>
<dbReference type="EMBL" id="JAUSRL010000001">
    <property type="protein sequence ID" value="MDP9958661.1"/>
    <property type="molecule type" value="Genomic_DNA"/>
</dbReference>
<evidence type="ECO:0000313" key="3">
    <source>
        <dbReference type="Proteomes" id="UP001235513"/>
    </source>
</evidence>
<sequence length="797" mass="91357">MSLEILNNPLLGSPENSFFKNEDPKFPSSSSGLISPPELKQLTAKQIANTYYNGKPSLEGNGFQIYSDEPVFGGNIEEVVVYKSRFSQTIGGIDVVLFASKNGAFLLQRYMEALPSSKQLILFLEINDEYNYSTVMRVVAGADLTKNKEELFDDILTFTRKHEVSVPPKALEDLIKNGIYRNKVSFISWFLGLKDASVGQIFTFFKQEILEGAASFFIEGIADNITKLRISESGWNPYVKEGEYDPAFIPATLYEELKKFYEHEGSGNPYENLESQKKINSKIVKTLFERINGVKTDFNHLLSNAEHFFPAFILKKIKQSLNLFFSQIDKIEQFLVDPITGMQHIIYRSHQIANAFLCGIYNSLIDIVAGIFSIIGFIFKAVAAMDKVNDRKVEYGEMFLELMEDLMEGIIKFDYADFFKQCLTLQIRTVIRLVKWVDTKVSQLTLEKAAYYYGYIIGIIIDLIVETLLTGGAAAVAKLARTVESFILNPLEKISKAITQAGNFMTRIMEFISMILREFKKGSKEIFAKLKKILDEVFGFGDEVADHALTPAEKRVKDNRKRQEKLERKSKSGIFRKRFGTITKATMRKEMPEDFLNALKKFGKREDDVLEYYTKYHNENDFIFLNQIYDIVEGSSTITKTDAFSLWSYTTNHYYWDLNNWLRNGINMTQTKDISRLITIALNKMPKYNGAAYRALEFGEESLLKAFLKKHEIGKIVNYNDFVSCGSNTKAAFFNKAKKNVFLKMEVRNAPIISDFADGIKIRGYAKEELLLLRERKFVVKNIEKIDDKYLITLIEK</sequence>
<feature type="transmembrane region" description="Helical" evidence="1">
    <location>
        <begin position="360"/>
        <end position="382"/>
    </location>
</feature>
<evidence type="ECO:0008006" key="4">
    <source>
        <dbReference type="Google" id="ProtNLM"/>
    </source>
</evidence>
<comment type="caution">
    <text evidence="2">The sequence shown here is derived from an EMBL/GenBank/DDBJ whole genome shotgun (WGS) entry which is preliminary data.</text>
</comment>
<proteinExistence type="predicted"/>
<organism evidence="2 3">
    <name type="scientific">Chryseobacterium lathyri</name>
    <dbReference type="NCBI Taxonomy" id="395933"/>
    <lineage>
        <taxon>Bacteria</taxon>
        <taxon>Pseudomonadati</taxon>
        <taxon>Bacteroidota</taxon>
        <taxon>Flavobacteriia</taxon>
        <taxon>Flavobacteriales</taxon>
        <taxon>Weeksellaceae</taxon>
        <taxon>Chryseobacterium group</taxon>
        <taxon>Chryseobacterium</taxon>
    </lineage>
</organism>
<accession>A0ABT9SIL2</accession>
<evidence type="ECO:0000256" key="1">
    <source>
        <dbReference type="SAM" id="Phobius"/>
    </source>
</evidence>
<dbReference type="SUPFAM" id="SSF56399">
    <property type="entry name" value="ADP-ribosylation"/>
    <property type="match status" value="1"/>
</dbReference>
<dbReference type="Proteomes" id="UP001235513">
    <property type="component" value="Unassembled WGS sequence"/>
</dbReference>
<keyword evidence="1" id="KW-0812">Transmembrane</keyword>
<dbReference type="RefSeq" id="WP_306840871.1">
    <property type="nucleotide sequence ID" value="NZ_JAUSRL010000001.1"/>
</dbReference>
<evidence type="ECO:0000313" key="2">
    <source>
        <dbReference type="EMBL" id="MDP9958661.1"/>
    </source>
</evidence>
<feature type="transmembrane region" description="Helical" evidence="1">
    <location>
        <begin position="450"/>
        <end position="477"/>
    </location>
</feature>
<dbReference type="PROSITE" id="PS51996">
    <property type="entry name" value="TR_MART"/>
    <property type="match status" value="1"/>
</dbReference>
<name>A0ABT9SIL2_9FLAO</name>
<keyword evidence="1" id="KW-0472">Membrane</keyword>